<dbReference type="CDD" id="cd00167">
    <property type="entry name" value="SANT"/>
    <property type="match status" value="1"/>
</dbReference>
<feature type="compositionally biased region" description="Low complexity" evidence="1">
    <location>
        <begin position="1986"/>
        <end position="2000"/>
    </location>
</feature>
<proteinExistence type="predicted"/>
<gene>
    <name evidence="3" type="ORF">JKIAZH3_G158</name>
</gene>
<feature type="compositionally biased region" description="Low complexity" evidence="1">
    <location>
        <begin position="45"/>
        <end position="63"/>
    </location>
</feature>
<feature type="region of interest" description="Disordered" evidence="1">
    <location>
        <begin position="1044"/>
        <end position="1162"/>
    </location>
</feature>
<dbReference type="PANTHER" id="PTHR13992:SF39">
    <property type="entry name" value="SMRTER, ISOFORM G"/>
    <property type="match status" value="1"/>
</dbReference>
<dbReference type="Pfam" id="PF00249">
    <property type="entry name" value="Myb_DNA-binding"/>
    <property type="match status" value="1"/>
</dbReference>
<name>A0ABN7J982_9BASI</name>
<feature type="compositionally biased region" description="Basic residues" evidence="1">
    <location>
        <begin position="1975"/>
        <end position="1985"/>
    </location>
</feature>
<accession>A0ABN7J982</accession>
<dbReference type="EMBL" id="CAJHJG010005936">
    <property type="protein sequence ID" value="CAD6953731.1"/>
    <property type="molecule type" value="Genomic_DNA"/>
</dbReference>
<feature type="compositionally biased region" description="Low complexity" evidence="1">
    <location>
        <begin position="1853"/>
        <end position="1863"/>
    </location>
</feature>
<dbReference type="InterPro" id="IPR009057">
    <property type="entry name" value="Homeodomain-like_sf"/>
</dbReference>
<protein>
    <recommendedName>
        <fullName evidence="2">SANT domain-containing protein</fullName>
    </recommendedName>
</protein>
<feature type="compositionally biased region" description="Gly residues" evidence="1">
    <location>
        <begin position="2008"/>
        <end position="2018"/>
    </location>
</feature>
<feature type="compositionally biased region" description="Basic residues" evidence="1">
    <location>
        <begin position="1020"/>
        <end position="1034"/>
    </location>
</feature>
<evidence type="ECO:0000313" key="4">
    <source>
        <dbReference type="Proteomes" id="UP000836402"/>
    </source>
</evidence>
<dbReference type="InterPro" id="IPR017884">
    <property type="entry name" value="SANT_dom"/>
</dbReference>
<feature type="region of interest" description="Disordered" evidence="1">
    <location>
        <begin position="1834"/>
        <end position="2018"/>
    </location>
</feature>
<feature type="compositionally biased region" description="Low complexity" evidence="1">
    <location>
        <begin position="471"/>
        <end position="482"/>
    </location>
</feature>
<feature type="compositionally biased region" description="Low complexity" evidence="1">
    <location>
        <begin position="1652"/>
        <end position="1680"/>
    </location>
</feature>
<feature type="region of interest" description="Disordered" evidence="1">
    <location>
        <begin position="1652"/>
        <end position="1799"/>
    </location>
</feature>
<evidence type="ECO:0000313" key="3">
    <source>
        <dbReference type="EMBL" id="CAD6953731.1"/>
    </source>
</evidence>
<feature type="compositionally biased region" description="Low complexity" evidence="1">
    <location>
        <begin position="1733"/>
        <end position="1749"/>
    </location>
</feature>
<feature type="region of interest" description="Disordered" evidence="1">
    <location>
        <begin position="1018"/>
        <end position="1037"/>
    </location>
</feature>
<feature type="compositionally biased region" description="Basic and acidic residues" evidence="1">
    <location>
        <begin position="251"/>
        <end position="260"/>
    </location>
</feature>
<dbReference type="Gene3D" id="1.10.10.60">
    <property type="entry name" value="Homeodomain-like"/>
    <property type="match status" value="1"/>
</dbReference>
<dbReference type="Proteomes" id="UP000836402">
    <property type="component" value="Unassembled WGS sequence"/>
</dbReference>
<comment type="caution">
    <text evidence="3">The sequence shown here is derived from an EMBL/GenBank/DDBJ whole genome shotgun (WGS) entry which is preliminary data.</text>
</comment>
<feature type="region of interest" description="Disordered" evidence="1">
    <location>
        <begin position="1"/>
        <end position="162"/>
    </location>
</feature>
<feature type="compositionally biased region" description="Basic and acidic residues" evidence="1">
    <location>
        <begin position="400"/>
        <end position="412"/>
    </location>
</feature>
<feature type="compositionally biased region" description="Gly residues" evidence="1">
    <location>
        <begin position="25"/>
        <end position="44"/>
    </location>
</feature>
<dbReference type="SMART" id="SM00717">
    <property type="entry name" value="SANT"/>
    <property type="match status" value="2"/>
</dbReference>
<feature type="compositionally biased region" description="Polar residues" evidence="1">
    <location>
        <begin position="1232"/>
        <end position="1248"/>
    </location>
</feature>
<feature type="compositionally biased region" description="Low complexity" evidence="1">
    <location>
        <begin position="76"/>
        <end position="87"/>
    </location>
</feature>
<feature type="compositionally biased region" description="Polar residues" evidence="1">
    <location>
        <begin position="1834"/>
        <end position="1847"/>
    </location>
</feature>
<feature type="region of interest" description="Disordered" evidence="1">
    <location>
        <begin position="1527"/>
        <end position="1638"/>
    </location>
</feature>
<feature type="region of interest" description="Disordered" evidence="1">
    <location>
        <begin position="1375"/>
        <end position="1439"/>
    </location>
</feature>
<feature type="compositionally biased region" description="Pro residues" evidence="1">
    <location>
        <begin position="108"/>
        <end position="124"/>
    </location>
</feature>
<feature type="compositionally biased region" description="Low complexity" evidence="1">
    <location>
        <begin position="1924"/>
        <end position="1973"/>
    </location>
</feature>
<feature type="compositionally biased region" description="Basic residues" evidence="1">
    <location>
        <begin position="1106"/>
        <end position="1123"/>
    </location>
</feature>
<feature type="region of interest" description="Disordered" evidence="1">
    <location>
        <begin position="1338"/>
        <end position="1357"/>
    </location>
</feature>
<feature type="compositionally biased region" description="Basic and acidic residues" evidence="1">
    <location>
        <begin position="279"/>
        <end position="294"/>
    </location>
</feature>
<feature type="domain" description="SANT" evidence="2">
    <location>
        <begin position="960"/>
        <end position="1008"/>
    </location>
</feature>
<feature type="compositionally biased region" description="Low complexity" evidence="1">
    <location>
        <begin position="1765"/>
        <end position="1778"/>
    </location>
</feature>
<evidence type="ECO:0000259" key="2">
    <source>
        <dbReference type="PROSITE" id="PS51293"/>
    </source>
</evidence>
<organism evidence="3 4">
    <name type="scientific">Tilletia caries</name>
    <name type="common">wheat bunt fungus</name>
    <dbReference type="NCBI Taxonomy" id="13290"/>
    <lineage>
        <taxon>Eukaryota</taxon>
        <taxon>Fungi</taxon>
        <taxon>Dikarya</taxon>
        <taxon>Basidiomycota</taxon>
        <taxon>Ustilaginomycotina</taxon>
        <taxon>Exobasidiomycetes</taxon>
        <taxon>Tilletiales</taxon>
        <taxon>Tilletiaceae</taxon>
        <taxon>Tilletia</taxon>
    </lineage>
</organism>
<sequence length="2018" mass="212573">MWSGSGTGSVSGISMRVGGLPGPPSGGLGLGGGLTGAAGAGGSRWGRSSVGGSSPPHPHGAAPMRQWGVKRDPHASSSRSPPLNRSPVFPPPPSMRSQADHDDARFPAPHPQQQPPPSQRSPPPPHHHQARARSPTPSPPSFVSSSAARRASFVSGPPPTASLQAAAAAAARADLHPDAASSNPVFSSVGPAAATAVAGAGVVHANIQSPVTTSMAEHYSFGDRADSEELEQEQEQEAAAAAAVEPVSKSDLQEEAKVGGEEPVDAGEQEKQGLVPVEADSREREGAEAQTPEKAEEDGLANTVEEERPEAPETLESPMQVQPEPEARPPATDDEMSSAPQVESMPDPTPTPAPALAQDTPMDVDDAPSADAQSSVLPAGSSSEDIAAPRPAAAEPEEIALDKAEDAPRESPESQAGLEAEVPVSKDEVAAVEAADARPLASEAGDAPEDVDAQPSNEMVSEPQLEEEEVSTPSQQQQATQAMDLDPPSPIVHREPEPEPAPIALDPQPERKRSPSPRAAVPEPVSPLFNLAEAAISLLEENSKASSAVAESSTSLAAEARGSVQAVENAMLSVARTQGAEELKAPAAVAHEEDTERIEMPSLGITFSAQDRPREDSSSMDTSASHMLAAVGQEEEEEAEEADVDVSAAMESELSLVAPSSSTPPPPIVLELTEEERERRMRSSIVRLGRELESWQADDYDLVHRNKRTAKEQRTRLLPSGVPVVSSTRREVDLWLVESDDPARKADQQAYFAQLQDDVQAYIVKERAALTAKEERLRTEYLSIDRSWQQHCARLQRIEERRETREAIPGSSSTFSSTLLGQSQQMLPNLGSIQRRPAMHLHMHTNPLSAGGMNGMSSSTAMPEDYVSMPLSARPNRRGGTSAYPAFGDAVRSEAEFLEILATLENADMQDPNARAARTTATVPDLILSTDGEPMMSGYDDDNGYVADPVAFFFDEFDPDVWTEEEKAVFERKYALWPKQFGRIAAGMPGKTRAQCVRYYYQNKKQPGSNFKAIAAARSRERKRKNRVKPKKAKGSALMADLKIDDLGDDDDPTESRGEFADLDMVDGTAVAEGQDGSDPVAPLSPPPAKKRRKEDPSAIDGFSSKKSKTKGRKSKGEKKSKSKGGGAPSPSASSSDAVPPPVVRTPLVANAPPLAPIGEHEESELAAAEMLNALAGIGQSPVTNTSLSLAAVDDGKGSKKKRKSGKSESVGPEGSSDPVGAMATSVAGGLLSSSNSKRPRQSTSSYWSIDEKNEFLRSLAANGKEWNVVASTLQTKSAAQARNYYMRNADDPDFVEACKLGERNVKLDPSMREAAASAFHNKRIAEGAPVGVGTGRVQLPPMSSAPTSEANEEGLSSMAPTAHRGFQIMSLLNEQPSRPDSRSSSAPFSSQAGRDEFAEAQDGAASSRRGPSSTDGDDTDEEEYAARQSSAAHGTYPLHPPIGVENAYLRQDVYGSYLPRQSTAGGSQVSASPVYGTAPPLPSRVTASGYGHSISHLAARDAMPPPSVARRYDAHSPVIVSTHAGHLQADDGERSEYGGQGSTPHGPPSPDLERHQALYGERPAHPPWTASASGRTTSEARSSSVRYTPAPLSRGYPIHGAPQSPPPARALHSASPVAALSSSAPSHAAGSSMQPPLSRPGYVAYRSTSASVTPSYSSNPHGHAAAAAAESSEISHAHAGISRMTSRSPEQAPVHRASQSPAYQPLGHAHGHSHSHIAQQQQQHLHQHHGPPSHAHSQSHASSLQHPAYSSPTVGSYPPAPVRSSSLGRGASASIGAPPSLRPGTSSSTTSTGLSVSNASGVSSAYALSASRAATTLPSLPSFHTLGAPTSRFLSSARPSTATSLESPYGQLSHPHSLSHSHLGGGGSHAAHPLSHSHSHSHSHLHSLSHSHSHSHMQPPAVHESLRRSNSNSPGGMPPPQTPQQQSSSTHHPQHSYPSSSSSSSHPHGHGQQQQQHELHPPSQHQHSQPLVHPRPHAHAHAHHLITSSSSTSSNSPRASPIPPHGHLGGGQPGRPS</sequence>
<feature type="compositionally biased region" description="Low complexity" evidence="1">
    <location>
        <begin position="1611"/>
        <end position="1633"/>
    </location>
</feature>
<dbReference type="InterPro" id="IPR001005">
    <property type="entry name" value="SANT/Myb"/>
</dbReference>
<dbReference type="SUPFAM" id="SSF46689">
    <property type="entry name" value="Homeodomain-like"/>
    <property type="match status" value="2"/>
</dbReference>
<feature type="compositionally biased region" description="Low complexity" evidence="1">
    <location>
        <begin position="1377"/>
        <end position="1391"/>
    </location>
</feature>
<feature type="compositionally biased region" description="Low complexity" evidence="1">
    <location>
        <begin position="141"/>
        <end position="162"/>
    </location>
</feature>
<keyword evidence="4" id="KW-1185">Reference proteome</keyword>
<feature type="compositionally biased region" description="Polar residues" evidence="1">
    <location>
        <begin position="1571"/>
        <end position="1587"/>
    </location>
</feature>
<feature type="region of interest" description="Disordered" evidence="1">
    <location>
        <begin position="1189"/>
        <end position="1248"/>
    </location>
</feature>
<feature type="compositionally biased region" description="Basic residues" evidence="1">
    <location>
        <begin position="1876"/>
        <end position="1896"/>
    </location>
</feature>
<evidence type="ECO:0000256" key="1">
    <source>
        <dbReference type="SAM" id="MobiDB-lite"/>
    </source>
</evidence>
<feature type="compositionally biased region" description="Polar residues" evidence="1">
    <location>
        <begin position="371"/>
        <end position="384"/>
    </location>
</feature>
<dbReference type="PANTHER" id="PTHR13992">
    <property type="entry name" value="NUCLEAR RECEPTOR CO-REPRESSOR RELATED NCOR"/>
    <property type="match status" value="1"/>
</dbReference>
<feature type="region of interest" description="Disordered" evidence="1">
    <location>
        <begin position="217"/>
        <end position="525"/>
    </location>
</feature>
<dbReference type="PROSITE" id="PS51293">
    <property type="entry name" value="SANT"/>
    <property type="match status" value="1"/>
</dbReference>
<dbReference type="InterPro" id="IPR051571">
    <property type="entry name" value="N-CoR_corepressor"/>
</dbReference>
<dbReference type="Gene3D" id="1.20.58.1880">
    <property type="match status" value="1"/>
</dbReference>
<reference evidence="3" key="1">
    <citation type="submission" date="2020-10" db="EMBL/GenBank/DDBJ databases">
        <authorList>
            <person name="Sedaghatjoo S."/>
        </authorList>
    </citation>
    <scope>NUCLEOTIDE SEQUENCE</scope>
    <source>
        <strain evidence="3">AZH3</strain>
    </source>
</reference>